<accession>A0A1G5C3H2</accession>
<evidence type="ECO:0000256" key="1">
    <source>
        <dbReference type="SAM" id="MobiDB-lite"/>
    </source>
</evidence>
<dbReference type="OrthoDB" id="2049545at2"/>
<reference evidence="3" key="1">
    <citation type="submission" date="2016-10" db="EMBL/GenBank/DDBJ databases">
        <authorList>
            <person name="Varghese N."/>
            <person name="Submissions S."/>
        </authorList>
    </citation>
    <scope>NUCLEOTIDE SEQUENCE [LARGE SCALE GENOMIC DNA]</scope>
    <source>
        <strain evidence="3">XBD2006</strain>
    </source>
</reference>
<evidence type="ECO:0008006" key="4">
    <source>
        <dbReference type="Google" id="ProtNLM"/>
    </source>
</evidence>
<evidence type="ECO:0000313" key="3">
    <source>
        <dbReference type="Proteomes" id="UP000183047"/>
    </source>
</evidence>
<feature type="compositionally biased region" description="Polar residues" evidence="1">
    <location>
        <begin position="156"/>
        <end position="166"/>
    </location>
</feature>
<protein>
    <recommendedName>
        <fullName evidence="4">DUF5067 domain-containing protein</fullName>
    </recommendedName>
</protein>
<dbReference type="PROSITE" id="PS51257">
    <property type="entry name" value="PROKAR_LIPOPROTEIN"/>
    <property type="match status" value="1"/>
</dbReference>
<dbReference type="AlphaFoldDB" id="A0A1G5C3H2"/>
<proteinExistence type="predicted"/>
<name>A0A1G5C3H2_9FIRM</name>
<dbReference type="RefSeq" id="WP_074461687.1">
    <property type="nucleotide sequence ID" value="NZ_FMUR01000005.1"/>
</dbReference>
<keyword evidence="3" id="KW-1185">Reference proteome</keyword>
<dbReference type="Proteomes" id="UP000183047">
    <property type="component" value="Unassembled WGS sequence"/>
</dbReference>
<feature type="compositionally biased region" description="Low complexity" evidence="1">
    <location>
        <begin position="101"/>
        <end position="155"/>
    </location>
</feature>
<evidence type="ECO:0000313" key="2">
    <source>
        <dbReference type="EMBL" id="SCX96854.1"/>
    </source>
</evidence>
<feature type="region of interest" description="Disordered" evidence="1">
    <location>
        <begin position="70"/>
        <end position="169"/>
    </location>
</feature>
<sequence length="311" mass="33737">MRLNKYFLPAFMIGMTIALTGCGEKFPSLTDEEYDRTVEYAVGLLMKYSRNEQARLTYVDANYEKKKREAKAMELAQAEDDNAHLTPDPSQNEYKDDEISADVSSSGSEASSLASDGKAGDESSSSESTDASTGESSKSASSNTGSDNNSSNTDSKAGSGSTSSNMGEKGAITLSADDTQEILNDIFLSYQGYSVSSTYPESSKSYVINADKGKKLLVLRFDLYNASNSAKEVNMLKLDLLFQIILNGKNIGYSSVTFLPNDLTSYVGTIDSRAHESLAILTQIDEKNASNVETLGLIMTEDGKEQRINLR</sequence>
<dbReference type="EMBL" id="FMUR01000005">
    <property type="protein sequence ID" value="SCX96854.1"/>
    <property type="molecule type" value="Genomic_DNA"/>
</dbReference>
<organism evidence="2 3">
    <name type="scientific">Butyrivibrio hungatei</name>
    <dbReference type="NCBI Taxonomy" id="185008"/>
    <lineage>
        <taxon>Bacteria</taxon>
        <taxon>Bacillati</taxon>
        <taxon>Bacillota</taxon>
        <taxon>Clostridia</taxon>
        <taxon>Lachnospirales</taxon>
        <taxon>Lachnospiraceae</taxon>
        <taxon>Butyrivibrio</taxon>
    </lineage>
</organism>
<gene>
    <name evidence="2" type="ORF">SAMN02910451_00960</name>
</gene>